<sequence>MNISNLSELIHANMLNEGSVLSVTGFALSLHELKNGFAFFSNNKKEIIQAVQKGAFAIISEHELCIDDKEIYYLQVDNLESALIKLLRFLCEEKECEFIALQAYELGICKAFSLNILKGNIFVDFNSLIKAKKGEIFCFSDENYLLQLCASLTILKEANFTLLSRSSFFFTTLVCDNLYFKNLNLPFIYAKIFAKIMFYLKEKNTKMSFDFNKIDDFKIYFMDENFNISEFGSSARAFIIVSNQNTFDFWQENFKNIKGFKTALHNSLFCDFSYDKLLDLKNLKNFKYCLLLEDYEAFEREFKNEENQSPSLFLN</sequence>
<name>A0A3K5JR37_CAMCO</name>
<reference evidence="2 5" key="1">
    <citation type="submission" date="2018-06" db="EMBL/GenBank/DDBJ databases">
        <authorList>
            <consortium name="NARMS: The National Antimicrobial Resistance Monitoring System"/>
        </authorList>
    </citation>
    <scope>NUCLEOTIDE SEQUENCE [LARGE SCALE GENOMIC DNA]</scope>
    <source>
        <strain evidence="3 4">CVM N17C548</strain>
        <strain evidence="2 5">FSIS11807978</strain>
        <strain evidence="1 6">FSIS1609200</strain>
    </source>
</reference>
<evidence type="ECO:0008006" key="7">
    <source>
        <dbReference type="Google" id="ProtNLM"/>
    </source>
</evidence>
<evidence type="ECO:0000313" key="4">
    <source>
        <dbReference type="Proteomes" id="UP000352088"/>
    </source>
</evidence>
<evidence type="ECO:0000313" key="6">
    <source>
        <dbReference type="Proteomes" id="UP000557830"/>
    </source>
</evidence>
<dbReference type="Proteomes" id="UP000352088">
    <property type="component" value="Unassembled WGS sequence"/>
</dbReference>
<evidence type="ECO:0000313" key="5">
    <source>
        <dbReference type="Proteomes" id="UP000365807"/>
    </source>
</evidence>
<evidence type="ECO:0000313" key="2">
    <source>
        <dbReference type="EMBL" id="EAK4358869.1"/>
    </source>
</evidence>
<organism evidence="2 5">
    <name type="scientific">Campylobacter coli</name>
    <dbReference type="NCBI Taxonomy" id="195"/>
    <lineage>
        <taxon>Bacteria</taxon>
        <taxon>Pseudomonadati</taxon>
        <taxon>Campylobacterota</taxon>
        <taxon>Epsilonproteobacteria</taxon>
        <taxon>Campylobacterales</taxon>
        <taxon>Campylobacteraceae</taxon>
        <taxon>Campylobacter</taxon>
    </lineage>
</organism>
<dbReference type="EMBL" id="AACQHW010000005">
    <property type="protein sequence ID" value="EAL6850932.1"/>
    <property type="molecule type" value="Genomic_DNA"/>
</dbReference>
<dbReference type="EMBL" id="AABUYW010000005">
    <property type="protein sequence ID" value="EAJ1076694.1"/>
    <property type="molecule type" value="Genomic_DNA"/>
</dbReference>
<evidence type="ECO:0000313" key="3">
    <source>
        <dbReference type="EMBL" id="EAL6850932.1"/>
    </source>
</evidence>
<dbReference type="AlphaFoldDB" id="A0A3K5JR37"/>
<dbReference type="RefSeq" id="WP_002800035.1">
    <property type="nucleotide sequence ID" value="NZ_AANOQZ020000019.1"/>
</dbReference>
<dbReference type="KEGG" id="ccof:VC76_04055"/>
<evidence type="ECO:0000313" key="1">
    <source>
        <dbReference type="EMBL" id="EAJ1076694.1"/>
    </source>
</evidence>
<accession>A0A3K5JR37</accession>
<dbReference type="EMBL" id="AACGFG010000013">
    <property type="protein sequence ID" value="EAK4358869.1"/>
    <property type="molecule type" value="Genomic_DNA"/>
</dbReference>
<proteinExistence type="predicted"/>
<dbReference type="Proteomes" id="UP000365807">
    <property type="component" value="Unassembled WGS sequence"/>
</dbReference>
<gene>
    <name evidence="1" type="ORF">BU953_03535</name>
    <name evidence="2" type="ORF">C6T04_08110</name>
    <name evidence="3" type="ORF">DSX26_05560</name>
</gene>
<comment type="caution">
    <text evidence="2">The sequence shown here is derived from an EMBL/GenBank/DDBJ whole genome shotgun (WGS) entry which is preliminary data.</text>
</comment>
<protein>
    <recommendedName>
        <fullName evidence="7">Ferrochelatase</fullName>
    </recommendedName>
</protein>
<dbReference type="Proteomes" id="UP000557830">
    <property type="component" value="Unassembled WGS sequence"/>
</dbReference>